<dbReference type="RefSeq" id="WP_073073525.1">
    <property type="nucleotide sequence ID" value="NZ_MPPI01000023.1"/>
</dbReference>
<proteinExistence type="predicted"/>
<evidence type="ECO:0000256" key="1">
    <source>
        <dbReference type="SAM" id="Phobius"/>
    </source>
</evidence>
<evidence type="ECO:0000313" key="2">
    <source>
        <dbReference type="EMBL" id="PSB18009.1"/>
    </source>
</evidence>
<keyword evidence="3" id="KW-1185">Reference proteome</keyword>
<accession>A0A2T1DBZ6</accession>
<keyword evidence="1" id="KW-0812">Transmembrane</keyword>
<dbReference type="AlphaFoldDB" id="A0A2T1DBZ6"/>
<reference evidence="2 3" key="1">
    <citation type="submission" date="2018-02" db="EMBL/GenBank/DDBJ databases">
        <authorList>
            <person name="Cohen D.B."/>
            <person name="Kent A.D."/>
        </authorList>
    </citation>
    <scope>NUCLEOTIDE SEQUENCE [LARGE SCALE GENOMIC DNA]</scope>
    <source>
        <strain evidence="2 3">ULC007</strain>
    </source>
</reference>
<dbReference type="EMBL" id="PVWG01000021">
    <property type="protein sequence ID" value="PSB18009.1"/>
    <property type="molecule type" value="Genomic_DNA"/>
</dbReference>
<feature type="transmembrane region" description="Helical" evidence="1">
    <location>
        <begin position="108"/>
        <end position="134"/>
    </location>
</feature>
<dbReference type="OrthoDB" id="9998207at2"/>
<gene>
    <name evidence="2" type="ORF">C7B65_16795</name>
</gene>
<feature type="transmembrane region" description="Helical" evidence="1">
    <location>
        <begin position="82"/>
        <end position="102"/>
    </location>
</feature>
<sequence length="138" mass="15147">MPSSPFQAGIPSPQVISSEVAPAIAILTTQINLLQAQLHTMQYRLDELETMANPINRRYRAPEPENTNYSPIVKLSFKAMKLLFLFLVGFALVYIIAGSLGASPVTEVLRILISVWLMPLAAMTFCIVALASIVESLK</sequence>
<evidence type="ECO:0000313" key="3">
    <source>
        <dbReference type="Proteomes" id="UP000238634"/>
    </source>
</evidence>
<comment type="caution">
    <text evidence="2">The sequence shown here is derived from an EMBL/GenBank/DDBJ whole genome shotgun (WGS) entry which is preliminary data.</text>
</comment>
<reference evidence="2 3" key="2">
    <citation type="submission" date="2018-03" db="EMBL/GenBank/DDBJ databases">
        <title>The ancient ancestry and fast evolution of plastids.</title>
        <authorList>
            <person name="Moore K.R."/>
            <person name="Magnabosco C."/>
            <person name="Momper L."/>
            <person name="Gold D.A."/>
            <person name="Bosak T."/>
            <person name="Fournier G.P."/>
        </authorList>
    </citation>
    <scope>NUCLEOTIDE SEQUENCE [LARGE SCALE GENOMIC DNA]</scope>
    <source>
        <strain evidence="2 3">ULC007</strain>
    </source>
</reference>
<dbReference type="Proteomes" id="UP000238634">
    <property type="component" value="Unassembled WGS sequence"/>
</dbReference>
<keyword evidence="1" id="KW-1133">Transmembrane helix</keyword>
<dbReference type="STRING" id="1920490.GCA_001895925_05140"/>
<protein>
    <submittedName>
        <fullName evidence="2">Uncharacterized protein</fullName>
    </submittedName>
</protein>
<name>A0A2T1DBZ6_9CYAN</name>
<keyword evidence="1" id="KW-0472">Membrane</keyword>
<organism evidence="2 3">
    <name type="scientific">Phormidesmis priestleyi ULC007</name>
    <dbReference type="NCBI Taxonomy" id="1920490"/>
    <lineage>
        <taxon>Bacteria</taxon>
        <taxon>Bacillati</taxon>
        <taxon>Cyanobacteriota</taxon>
        <taxon>Cyanophyceae</taxon>
        <taxon>Leptolyngbyales</taxon>
        <taxon>Leptolyngbyaceae</taxon>
        <taxon>Phormidesmis</taxon>
    </lineage>
</organism>